<reference evidence="1" key="1">
    <citation type="submission" date="2021-11" db="EMBL/GenBank/DDBJ databases">
        <authorList>
            <person name="Schell T."/>
        </authorList>
    </citation>
    <scope>NUCLEOTIDE SEQUENCE</scope>
    <source>
        <strain evidence="1">M5</strain>
    </source>
</reference>
<dbReference type="Proteomes" id="UP000789390">
    <property type="component" value="Unassembled WGS sequence"/>
</dbReference>
<keyword evidence="2" id="KW-1185">Reference proteome</keyword>
<dbReference type="AlphaFoldDB" id="A0A8J2WJL1"/>
<evidence type="ECO:0000313" key="2">
    <source>
        <dbReference type="Proteomes" id="UP000789390"/>
    </source>
</evidence>
<organism evidence="1 2">
    <name type="scientific">Daphnia galeata</name>
    <dbReference type="NCBI Taxonomy" id="27404"/>
    <lineage>
        <taxon>Eukaryota</taxon>
        <taxon>Metazoa</taxon>
        <taxon>Ecdysozoa</taxon>
        <taxon>Arthropoda</taxon>
        <taxon>Crustacea</taxon>
        <taxon>Branchiopoda</taxon>
        <taxon>Diplostraca</taxon>
        <taxon>Cladocera</taxon>
        <taxon>Anomopoda</taxon>
        <taxon>Daphniidae</taxon>
        <taxon>Daphnia</taxon>
    </lineage>
</organism>
<sequence length="78" mass="8571">MAVLEAVLTYDVLEDAAQTNMMQLIDEHEGVGSSNTMSSLVKDVTSTHCCQCQLLAIRKLNFGRKYTGNRPIAPQLLS</sequence>
<comment type="caution">
    <text evidence="1">The sequence shown here is derived from an EMBL/GenBank/DDBJ whole genome shotgun (WGS) entry which is preliminary data.</text>
</comment>
<protein>
    <submittedName>
        <fullName evidence="1">Uncharacterized protein</fullName>
    </submittedName>
</protein>
<evidence type="ECO:0000313" key="1">
    <source>
        <dbReference type="EMBL" id="CAH0106922.1"/>
    </source>
</evidence>
<name>A0A8J2WJL1_9CRUS</name>
<accession>A0A8J2WJL1</accession>
<gene>
    <name evidence="1" type="ORF">DGAL_LOCUS10090</name>
</gene>
<dbReference type="EMBL" id="CAKKLH010000241">
    <property type="protein sequence ID" value="CAH0106922.1"/>
    <property type="molecule type" value="Genomic_DNA"/>
</dbReference>
<proteinExistence type="predicted"/>